<organism evidence="6 7">
    <name type="scientific">Nicotiana attenuata</name>
    <name type="common">Coyote tobacco</name>
    <dbReference type="NCBI Taxonomy" id="49451"/>
    <lineage>
        <taxon>Eukaryota</taxon>
        <taxon>Viridiplantae</taxon>
        <taxon>Streptophyta</taxon>
        <taxon>Embryophyta</taxon>
        <taxon>Tracheophyta</taxon>
        <taxon>Spermatophyta</taxon>
        <taxon>Magnoliopsida</taxon>
        <taxon>eudicotyledons</taxon>
        <taxon>Gunneridae</taxon>
        <taxon>Pentapetalae</taxon>
        <taxon>asterids</taxon>
        <taxon>lamiids</taxon>
        <taxon>Solanales</taxon>
        <taxon>Solanaceae</taxon>
        <taxon>Nicotianoideae</taxon>
        <taxon>Nicotianeae</taxon>
        <taxon>Nicotiana</taxon>
    </lineage>
</organism>
<feature type="repeat" description="PPR" evidence="3">
    <location>
        <begin position="273"/>
        <end position="307"/>
    </location>
</feature>
<dbReference type="PANTHER" id="PTHR47926">
    <property type="entry name" value="PENTATRICOPEPTIDE REPEAT-CONTAINING PROTEIN"/>
    <property type="match status" value="1"/>
</dbReference>
<dbReference type="Proteomes" id="UP000187609">
    <property type="component" value="Unassembled WGS sequence"/>
</dbReference>
<evidence type="ECO:0000313" key="7">
    <source>
        <dbReference type="Proteomes" id="UP000187609"/>
    </source>
</evidence>
<dbReference type="Pfam" id="PF13041">
    <property type="entry name" value="PPR_2"/>
    <property type="match status" value="1"/>
</dbReference>
<dbReference type="GO" id="GO:0048731">
    <property type="term" value="P:system development"/>
    <property type="evidence" value="ECO:0007669"/>
    <property type="project" value="UniProtKB-ARBA"/>
</dbReference>
<feature type="repeat" description="PPR" evidence="3">
    <location>
        <begin position="242"/>
        <end position="272"/>
    </location>
</feature>
<dbReference type="Pfam" id="PF14432">
    <property type="entry name" value="DYW_deaminase"/>
    <property type="match status" value="1"/>
</dbReference>
<dbReference type="FunFam" id="1.25.40.10:FF:000366">
    <property type="entry name" value="Pentatricopeptide (PPR) repeat-containing protein"/>
    <property type="match status" value="1"/>
</dbReference>
<feature type="region of interest" description="Disordered" evidence="4">
    <location>
        <begin position="33"/>
        <end position="52"/>
    </location>
</feature>
<dbReference type="GO" id="GO:0009451">
    <property type="term" value="P:RNA modification"/>
    <property type="evidence" value="ECO:0007669"/>
    <property type="project" value="InterPro"/>
</dbReference>
<feature type="repeat" description="PPR" evidence="3">
    <location>
        <begin position="149"/>
        <end position="183"/>
    </location>
</feature>
<feature type="repeat" description="PPR" evidence="3">
    <location>
        <begin position="467"/>
        <end position="501"/>
    </location>
</feature>
<reference evidence="6" key="1">
    <citation type="submission" date="2016-11" db="EMBL/GenBank/DDBJ databases">
        <title>The genome of Nicotiana attenuata.</title>
        <authorList>
            <person name="Xu S."/>
            <person name="Brockmoeller T."/>
            <person name="Gaquerel E."/>
            <person name="Navarro A."/>
            <person name="Kuhl H."/>
            <person name="Gase K."/>
            <person name="Ling Z."/>
            <person name="Zhou W."/>
            <person name="Kreitzer C."/>
            <person name="Stanke M."/>
            <person name="Tang H."/>
            <person name="Lyons E."/>
            <person name="Pandey P."/>
            <person name="Pandey S.P."/>
            <person name="Timmermann B."/>
            <person name="Baldwin I.T."/>
        </authorList>
    </citation>
    <scope>NUCLEOTIDE SEQUENCE [LARGE SCALE GENOMIC DNA]</scope>
    <source>
        <strain evidence="6">UT</strain>
    </source>
</reference>
<dbReference type="InterPro" id="IPR046848">
    <property type="entry name" value="E_motif"/>
</dbReference>
<dbReference type="Gramene" id="OIT31877">
    <property type="protein sequence ID" value="OIT31877"/>
    <property type="gene ID" value="A4A49_27861"/>
</dbReference>
<feature type="repeat" description="PPR" evidence="3">
    <location>
        <begin position="366"/>
        <end position="400"/>
    </location>
</feature>
<proteinExistence type="inferred from homology"/>
<evidence type="ECO:0000256" key="2">
    <source>
        <dbReference type="ARBA" id="ARBA00022737"/>
    </source>
</evidence>
<comment type="similarity">
    <text evidence="1">Belongs to the PPR family. PCMP-H subfamily.</text>
</comment>
<evidence type="ECO:0000256" key="1">
    <source>
        <dbReference type="ARBA" id="ARBA00006643"/>
    </source>
</evidence>
<dbReference type="FunFam" id="1.25.40.10:FF:000125">
    <property type="entry name" value="Pentatricopeptide repeat-containing protein"/>
    <property type="match status" value="2"/>
</dbReference>
<dbReference type="EMBL" id="MJEQ01001177">
    <property type="protein sequence ID" value="OIT31877.1"/>
    <property type="molecule type" value="Genomic_DNA"/>
</dbReference>
<dbReference type="PANTHER" id="PTHR47926:SF433">
    <property type="entry name" value="PENTATRICOPEPTIDE REPEAT-CONTAINING PROTEIN"/>
    <property type="match status" value="1"/>
</dbReference>
<dbReference type="GO" id="GO:0003723">
    <property type="term" value="F:RNA binding"/>
    <property type="evidence" value="ECO:0007669"/>
    <property type="project" value="InterPro"/>
</dbReference>
<dbReference type="InterPro" id="IPR046960">
    <property type="entry name" value="PPR_At4g14850-like_plant"/>
</dbReference>
<feature type="domain" description="DYW" evidence="5">
    <location>
        <begin position="682"/>
        <end position="774"/>
    </location>
</feature>
<dbReference type="InterPro" id="IPR011990">
    <property type="entry name" value="TPR-like_helical_dom_sf"/>
</dbReference>
<dbReference type="InterPro" id="IPR002885">
    <property type="entry name" value="PPR_rpt"/>
</dbReference>
<dbReference type="SUPFAM" id="SSF48452">
    <property type="entry name" value="TPR-like"/>
    <property type="match status" value="1"/>
</dbReference>
<dbReference type="AlphaFoldDB" id="A0A314KS14"/>
<gene>
    <name evidence="6" type="primary">PCMP-H24_5</name>
    <name evidence="6" type="ORF">A4A49_27861</name>
</gene>
<evidence type="ECO:0000259" key="5">
    <source>
        <dbReference type="Pfam" id="PF14432"/>
    </source>
</evidence>
<keyword evidence="7" id="KW-1185">Reference proteome</keyword>
<accession>A0A314KS14</accession>
<dbReference type="PROSITE" id="PS51375">
    <property type="entry name" value="PPR"/>
    <property type="match status" value="7"/>
</dbReference>
<protein>
    <submittedName>
        <fullName evidence="6">Pentatricopeptide repeat-containing protein</fullName>
    </submittedName>
</protein>
<dbReference type="NCBIfam" id="TIGR00756">
    <property type="entry name" value="PPR"/>
    <property type="match status" value="11"/>
</dbReference>
<evidence type="ECO:0000256" key="3">
    <source>
        <dbReference type="PROSITE-ProRule" id="PRU00708"/>
    </source>
</evidence>
<dbReference type="FunFam" id="1.25.40.10:FF:000031">
    <property type="entry name" value="Pentatricopeptide repeat-containing protein mitochondrial"/>
    <property type="match status" value="1"/>
</dbReference>
<dbReference type="Pfam" id="PF20431">
    <property type="entry name" value="E_motif"/>
    <property type="match status" value="1"/>
</dbReference>
<sequence>MVRDFKMRFRRLHSICSRSLQNEPATHLRAELPHRKSPKISGGKPPAKAEKVSSSDIVQWNRTITQHMRQGECDSALRLFNSMPAKSCVSWNAMISGYLSNGRLDLAQQLFDEMPQRDLVSWNIMLSGYIKSTNFGAAKMLFDQMPVKDVVSWNALLSGYAQNGYIADAKRIFDMMPVKNEISWNGLLATYVQNGRIEEARKLFESKDNWPLVSWNCLLGGYLKKRLLAEARVLFDRMPVKDQVSWNTIISCYAQNDNLEEARKLFDESPIRDVFTWTSMLSGYVQNGLVDEARRIFDEMPEKNEISWNAMIAGYVQSKRMDLAREFFDAMPCKNVSSWNTMITGYAQNGDIMSARSLFHCMPCRDCISWAAIIAGYAQSGNSEEALRMFVEMKRDGGRINRSAFTCALSTCANIAAFELGKQIHGLLVKAGYHTGCYVGNALLAMYCKCGSIDEPYDVFEEIEEKDAVSWNTMIVGYARHGFGKQALQLFKSMKEVGFKPDDVTMVGVLSACGHTGLIDKGMEYFYSMDRDYGITANPRHYTCMIDLLGRAGRLNDAQNLMKDMPCEPDAATWGALLGASRIHGNTELGEKAAEMIFSLEPWNAGMYVLLSNLYAASGRWRDVSKMRLKMRDTGVRKMPGYSWVELQNQIHLFSVGDTMHPDSKRIYAFLEELELLMKQEGYVSATKLVLHDVDEEEKAHMLKYHSEKLAVAFAILNVPSGRPIRVMKNLRVCGDCHTAIKIISKIVGRLIIIRDNNRFHHFSGGVCTCGDYWRHEKLFIEATAQQRGNSFLVVWCVRSVISSLMLVERRCAEIYGSSSLHLSIQQQQQQQPSVIPQVRSVEGRMYAALPLPWKGRETVSDRPLAKEDGRSTDSK</sequence>
<feature type="repeat" description="PPR" evidence="3">
    <location>
        <begin position="335"/>
        <end position="365"/>
    </location>
</feature>
<dbReference type="Gene3D" id="1.25.40.10">
    <property type="entry name" value="Tetratricopeptide repeat domain"/>
    <property type="match status" value="7"/>
</dbReference>
<feature type="repeat" description="PPR" evidence="3">
    <location>
        <begin position="87"/>
        <end position="121"/>
    </location>
</feature>
<name>A0A314KS14_NICAT</name>
<dbReference type="FunFam" id="1.25.40.10:FF:000316">
    <property type="entry name" value="Pentatricopeptide repeat-containing protein"/>
    <property type="match status" value="1"/>
</dbReference>
<dbReference type="STRING" id="49451.A0A314KS14"/>
<comment type="caution">
    <text evidence="6">The sequence shown here is derived from an EMBL/GenBank/DDBJ whole genome shotgun (WGS) entry which is preliminary data.</text>
</comment>
<dbReference type="InterPro" id="IPR032867">
    <property type="entry name" value="DYW_dom"/>
</dbReference>
<evidence type="ECO:0000256" key="4">
    <source>
        <dbReference type="SAM" id="MobiDB-lite"/>
    </source>
</evidence>
<dbReference type="Pfam" id="PF01535">
    <property type="entry name" value="PPR"/>
    <property type="match status" value="12"/>
</dbReference>
<dbReference type="SMR" id="A0A314KS14"/>
<evidence type="ECO:0000313" key="6">
    <source>
        <dbReference type="EMBL" id="OIT31877.1"/>
    </source>
</evidence>
<keyword evidence="2" id="KW-0677">Repeat</keyword>
<dbReference type="GO" id="GO:0008270">
    <property type="term" value="F:zinc ion binding"/>
    <property type="evidence" value="ECO:0007669"/>
    <property type="project" value="InterPro"/>
</dbReference>